<name>M0WVA1_HORVV</name>
<evidence type="ECO:0000313" key="4">
    <source>
        <dbReference type="EnsemblPlants" id="HORVU.MOREX.r3.2HG0205110.1.CDS1"/>
    </source>
</evidence>
<sequence>MFKPLTILLSGSMDYSPTVVYMCTDRREKKFIILLNMGSCFPWGSVSLIPFPLLQSMLHLSFGCFVEERAALLDIQSSLIRARSLVALDSWGEDGDDGCSWERVKCNNSTHRVSHLNLSYVYVTTDADGDPYFEGTDSDPFFQRTDGDPWYFNIAVLSAFH</sequence>
<keyword evidence="2" id="KW-0677">Repeat</keyword>
<reference evidence="4" key="2">
    <citation type="submission" date="2020-10" db="EMBL/GenBank/DDBJ databases">
        <authorList>
            <person name="Scholz U."/>
            <person name="Mascher M."/>
            <person name="Fiebig A."/>
        </authorList>
    </citation>
    <scope>NUCLEOTIDE SEQUENCE [LARGE SCALE GENOMIC DNA]</scope>
    <source>
        <strain evidence="4">cv. Morex</strain>
    </source>
</reference>
<evidence type="ECO:0000259" key="3">
    <source>
        <dbReference type="Pfam" id="PF08263"/>
    </source>
</evidence>
<keyword evidence="1" id="KW-0433">Leucine-rich repeat</keyword>
<keyword evidence="5" id="KW-1185">Reference proteome</keyword>
<evidence type="ECO:0000313" key="5">
    <source>
        <dbReference type="Proteomes" id="UP000011116"/>
    </source>
</evidence>
<feature type="domain" description="Leucine-rich repeat-containing N-terminal plant-type" evidence="3">
    <location>
        <begin position="67"/>
        <end position="107"/>
    </location>
</feature>
<evidence type="ECO:0000256" key="2">
    <source>
        <dbReference type="ARBA" id="ARBA00022737"/>
    </source>
</evidence>
<dbReference type="AlphaFoldDB" id="M0WVA1"/>
<organism evidence="4 5">
    <name type="scientific">Hordeum vulgare subsp. vulgare</name>
    <name type="common">Domesticated barley</name>
    <dbReference type="NCBI Taxonomy" id="112509"/>
    <lineage>
        <taxon>Eukaryota</taxon>
        <taxon>Viridiplantae</taxon>
        <taxon>Streptophyta</taxon>
        <taxon>Embryophyta</taxon>
        <taxon>Tracheophyta</taxon>
        <taxon>Spermatophyta</taxon>
        <taxon>Magnoliopsida</taxon>
        <taxon>Liliopsida</taxon>
        <taxon>Poales</taxon>
        <taxon>Poaceae</taxon>
        <taxon>BOP clade</taxon>
        <taxon>Pooideae</taxon>
        <taxon>Triticodae</taxon>
        <taxon>Triticeae</taxon>
        <taxon>Hordeinae</taxon>
        <taxon>Hordeum</taxon>
    </lineage>
</organism>
<dbReference type="Pfam" id="PF08263">
    <property type="entry name" value="LRRNT_2"/>
    <property type="match status" value="1"/>
</dbReference>
<reference evidence="5" key="1">
    <citation type="journal article" date="2012" name="Nature">
        <title>A physical, genetic and functional sequence assembly of the barley genome.</title>
        <authorList>
            <consortium name="The International Barley Genome Sequencing Consortium"/>
            <person name="Mayer K.F."/>
            <person name="Waugh R."/>
            <person name="Brown J.W."/>
            <person name="Schulman A."/>
            <person name="Langridge P."/>
            <person name="Platzer M."/>
            <person name="Fincher G.B."/>
            <person name="Muehlbauer G.J."/>
            <person name="Sato K."/>
            <person name="Close T.J."/>
            <person name="Wise R.P."/>
            <person name="Stein N."/>
        </authorList>
    </citation>
    <scope>NUCLEOTIDE SEQUENCE [LARGE SCALE GENOMIC DNA]</scope>
    <source>
        <strain evidence="5">cv. Morex</strain>
    </source>
</reference>
<dbReference type="InterPro" id="IPR032675">
    <property type="entry name" value="LRR_dom_sf"/>
</dbReference>
<protein>
    <recommendedName>
        <fullName evidence="3">Leucine-rich repeat-containing N-terminal plant-type domain-containing protein</fullName>
    </recommendedName>
</protein>
<dbReference type="Gene3D" id="3.80.10.10">
    <property type="entry name" value="Ribonuclease Inhibitor"/>
    <property type="match status" value="1"/>
</dbReference>
<reference evidence="4" key="3">
    <citation type="submission" date="2022-01" db="UniProtKB">
        <authorList>
            <consortium name="EnsemblPlants"/>
        </authorList>
    </citation>
    <scope>IDENTIFICATION</scope>
    <source>
        <strain evidence="4">subsp. vulgare</strain>
    </source>
</reference>
<dbReference type="Gramene" id="HORVU.MOREX.r3.2HG0205110.1">
    <property type="protein sequence ID" value="HORVU.MOREX.r3.2HG0205110.1.CDS1"/>
    <property type="gene ID" value="HORVU.MOREX.r3.2HG0205110"/>
</dbReference>
<dbReference type="InterPro" id="IPR013210">
    <property type="entry name" value="LRR_N_plant-typ"/>
</dbReference>
<evidence type="ECO:0000256" key="1">
    <source>
        <dbReference type="ARBA" id="ARBA00022614"/>
    </source>
</evidence>
<dbReference type="EnsemblPlants" id="HORVU.MOREX.r3.2HG0205110.1">
    <property type="protein sequence ID" value="HORVU.MOREX.r3.2HG0205110.1.CDS1"/>
    <property type="gene ID" value="HORVU.MOREX.r3.2HG0205110"/>
</dbReference>
<dbReference type="ExpressionAtlas" id="M0WVA1">
    <property type="expression patterns" value="baseline"/>
</dbReference>
<proteinExistence type="predicted"/>
<dbReference type="Proteomes" id="UP000011116">
    <property type="component" value="Chromosome 2H"/>
</dbReference>
<accession>M0WVA1</accession>